<evidence type="ECO:0000313" key="5">
    <source>
        <dbReference type="Proteomes" id="UP000037962"/>
    </source>
</evidence>
<accession>A0A7V8LKU1</accession>
<proteinExistence type="predicted"/>
<feature type="signal peptide" evidence="1">
    <location>
        <begin position="1"/>
        <end position="22"/>
    </location>
</feature>
<gene>
    <name evidence="2" type="ORF">AN908_24090</name>
    <name evidence="3" type="ORF">AN912_24970</name>
</gene>
<dbReference type="GeneID" id="45766126"/>
<name>A0A7V8LKU1_9MYCO</name>
<dbReference type="RefSeq" id="WP_043080085.1">
    <property type="nucleotide sequence ID" value="NZ_CP011530.1"/>
</dbReference>
<evidence type="ECO:0000313" key="3">
    <source>
        <dbReference type="EMBL" id="KPG26685.1"/>
    </source>
</evidence>
<dbReference type="Proteomes" id="UP000037843">
    <property type="component" value="Unassembled WGS sequence"/>
</dbReference>
<dbReference type="KEGG" id="miz:BAB75_19900"/>
<keyword evidence="5" id="KW-1185">Reference proteome</keyword>
<dbReference type="EMBL" id="LJFS01000044">
    <property type="protein sequence ID" value="KPG26685.1"/>
    <property type="molecule type" value="Genomic_DNA"/>
</dbReference>
<keyword evidence="1" id="KW-0732">Signal</keyword>
<organism evidence="2 4">
    <name type="scientific">Mycobacteroides immunogenum</name>
    <dbReference type="NCBI Taxonomy" id="83262"/>
    <lineage>
        <taxon>Bacteria</taxon>
        <taxon>Bacillati</taxon>
        <taxon>Actinomycetota</taxon>
        <taxon>Actinomycetes</taxon>
        <taxon>Mycobacteriales</taxon>
        <taxon>Mycobacteriaceae</taxon>
        <taxon>Mycobacteroides</taxon>
    </lineage>
</organism>
<evidence type="ECO:0000313" key="4">
    <source>
        <dbReference type="Proteomes" id="UP000037843"/>
    </source>
</evidence>
<evidence type="ECO:0000313" key="2">
    <source>
        <dbReference type="EMBL" id="KPG04901.1"/>
    </source>
</evidence>
<dbReference type="Proteomes" id="UP000037962">
    <property type="component" value="Unassembled WGS sequence"/>
</dbReference>
<comment type="caution">
    <text evidence="2">The sequence shown here is derived from an EMBL/GenBank/DDBJ whole genome shotgun (WGS) entry which is preliminary data.</text>
</comment>
<feature type="chain" id="PRO_5030639361" evidence="1">
    <location>
        <begin position="23"/>
        <end position="66"/>
    </location>
</feature>
<evidence type="ECO:0000256" key="1">
    <source>
        <dbReference type="SAM" id="SignalP"/>
    </source>
</evidence>
<dbReference type="EMBL" id="LJFO01000016">
    <property type="protein sequence ID" value="KPG04901.1"/>
    <property type="molecule type" value="Genomic_DNA"/>
</dbReference>
<reference evidence="4 5" key="1">
    <citation type="submission" date="2015-09" db="EMBL/GenBank/DDBJ databases">
        <title>Genome Sequences of Mycobacterium immunogenum Isolates, Recuperated from a Chloraminated Drinking Water Distribution System Simulator Subjected to Episodes of Nitrification.</title>
        <authorList>
            <person name="Gomez-Alvarez V."/>
            <person name="Revetta R.P."/>
        </authorList>
    </citation>
    <scope>NUCLEOTIDE SEQUENCE [LARGE SCALE GENOMIC DNA]</scope>
    <source>
        <strain evidence="2 4">H008</strain>
        <strain evidence="3 5">H076</strain>
    </source>
</reference>
<protein>
    <submittedName>
        <fullName evidence="2">Uncharacterized protein</fullName>
    </submittedName>
</protein>
<dbReference type="AlphaFoldDB" id="A0A7V8LKU1"/>
<sequence length="66" mass="6651">MKSLVAAGFTALALLGAPAASADPQGWCTWSPNMDMDACGLIVGVPASGQLVDGPGDWSTGETRTK</sequence>